<dbReference type="GO" id="GO:0005524">
    <property type="term" value="F:ATP binding"/>
    <property type="evidence" value="ECO:0007669"/>
    <property type="project" value="UniProtKB-KW"/>
</dbReference>
<dbReference type="EMBL" id="PDCP01000077">
    <property type="protein sequence ID" value="PEG34112.1"/>
    <property type="molecule type" value="Genomic_DNA"/>
</dbReference>
<keyword evidence="13" id="KW-0175">Coiled coil</keyword>
<dbReference type="EMBL" id="BLKS01000001">
    <property type="protein sequence ID" value="GFG50857.1"/>
    <property type="molecule type" value="Genomic_DNA"/>
</dbReference>
<dbReference type="PANTHER" id="PTHR24421:SF10">
    <property type="entry name" value="NITRATE_NITRITE SENSOR PROTEIN NARQ"/>
    <property type="match status" value="1"/>
</dbReference>
<keyword evidence="9" id="KW-0067">ATP-binding</keyword>
<evidence type="ECO:0000256" key="2">
    <source>
        <dbReference type="ARBA" id="ARBA00004141"/>
    </source>
</evidence>
<dbReference type="Pfam" id="PF07730">
    <property type="entry name" value="HisKA_3"/>
    <property type="match status" value="1"/>
</dbReference>
<dbReference type="InterPro" id="IPR029016">
    <property type="entry name" value="GAF-like_dom_sf"/>
</dbReference>
<dbReference type="InterPro" id="IPR011712">
    <property type="entry name" value="Sig_transdc_His_kin_sub3_dim/P"/>
</dbReference>
<evidence type="ECO:0000256" key="6">
    <source>
        <dbReference type="ARBA" id="ARBA00022692"/>
    </source>
</evidence>
<dbReference type="InterPro" id="IPR003594">
    <property type="entry name" value="HATPase_dom"/>
</dbReference>
<dbReference type="Gene3D" id="3.30.450.40">
    <property type="match status" value="1"/>
</dbReference>
<organism evidence="17 18">
    <name type="scientific">Mycolicibacterium agri</name>
    <name type="common">Mycobacterium agri</name>
    <dbReference type="NCBI Taxonomy" id="36811"/>
    <lineage>
        <taxon>Bacteria</taxon>
        <taxon>Bacillati</taxon>
        <taxon>Actinomycetota</taxon>
        <taxon>Actinomycetes</taxon>
        <taxon>Mycobacteriales</taxon>
        <taxon>Mycobacteriaceae</taxon>
        <taxon>Mycolicibacterium</taxon>
    </lineage>
</organism>
<evidence type="ECO:0000259" key="15">
    <source>
        <dbReference type="SMART" id="SM00065"/>
    </source>
</evidence>
<dbReference type="RefSeq" id="WP_097943436.1">
    <property type="nucleotide sequence ID" value="NZ_BLKS01000001.1"/>
</dbReference>
<dbReference type="Proteomes" id="UP000220914">
    <property type="component" value="Unassembled WGS sequence"/>
</dbReference>
<evidence type="ECO:0000256" key="1">
    <source>
        <dbReference type="ARBA" id="ARBA00000085"/>
    </source>
</evidence>
<dbReference type="OrthoDB" id="5242012at2"/>
<accession>A0A2A7MQM4</accession>
<dbReference type="GO" id="GO:0000155">
    <property type="term" value="F:phosphorelay sensor kinase activity"/>
    <property type="evidence" value="ECO:0007669"/>
    <property type="project" value="InterPro"/>
</dbReference>
<dbReference type="CDD" id="cd16917">
    <property type="entry name" value="HATPase_UhpB-NarQ-NarX-like"/>
    <property type="match status" value="1"/>
</dbReference>
<name>A0A2A7MQM4_MYCAG</name>
<evidence type="ECO:0000256" key="11">
    <source>
        <dbReference type="ARBA" id="ARBA00023012"/>
    </source>
</evidence>
<dbReference type="InterPro" id="IPR036890">
    <property type="entry name" value="HATPase_C_sf"/>
</dbReference>
<dbReference type="Proteomes" id="UP000465302">
    <property type="component" value="Unassembled WGS sequence"/>
</dbReference>
<keyword evidence="8 17" id="KW-0418">Kinase</keyword>
<dbReference type="InterPro" id="IPR003018">
    <property type="entry name" value="GAF"/>
</dbReference>
<evidence type="ECO:0000313" key="16">
    <source>
        <dbReference type="EMBL" id="GFG50857.1"/>
    </source>
</evidence>
<keyword evidence="7" id="KW-0547">Nucleotide-binding</keyword>
<evidence type="ECO:0000256" key="9">
    <source>
        <dbReference type="ARBA" id="ARBA00022840"/>
    </source>
</evidence>
<feature type="transmembrane region" description="Helical" evidence="14">
    <location>
        <begin position="92"/>
        <end position="114"/>
    </location>
</feature>
<dbReference type="AlphaFoldDB" id="A0A2A7MQM4"/>
<dbReference type="PANTHER" id="PTHR24421">
    <property type="entry name" value="NITRATE/NITRITE SENSOR PROTEIN NARX-RELATED"/>
    <property type="match status" value="1"/>
</dbReference>
<keyword evidence="6 14" id="KW-0812">Transmembrane</keyword>
<keyword evidence="5" id="KW-0808">Transferase</keyword>
<proteinExistence type="predicted"/>
<feature type="coiled-coil region" evidence="13">
    <location>
        <begin position="109"/>
        <end position="146"/>
    </location>
</feature>
<evidence type="ECO:0000256" key="10">
    <source>
        <dbReference type="ARBA" id="ARBA00022989"/>
    </source>
</evidence>
<dbReference type="EC" id="2.7.13.3" evidence="3"/>
<keyword evidence="4" id="KW-0597">Phosphoprotein</keyword>
<evidence type="ECO:0000313" key="18">
    <source>
        <dbReference type="Proteomes" id="UP000220914"/>
    </source>
</evidence>
<dbReference type="GO" id="GO:0016020">
    <property type="term" value="C:membrane"/>
    <property type="evidence" value="ECO:0007669"/>
    <property type="project" value="UniProtKB-SubCell"/>
</dbReference>
<evidence type="ECO:0000256" key="8">
    <source>
        <dbReference type="ARBA" id="ARBA00022777"/>
    </source>
</evidence>
<dbReference type="InterPro" id="IPR038318">
    <property type="entry name" value="KdpD_sf"/>
</dbReference>
<evidence type="ECO:0000313" key="17">
    <source>
        <dbReference type="EMBL" id="PEG34112.1"/>
    </source>
</evidence>
<keyword evidence="12 14" id="KW-0472">Membrane</keyword>
<dbReference type="Gene3D" id="1.20.120.620">
    <property type="entry name" value="Backbone structure of the membrane domain of e. Coli histidine kinase receptor kdpd"/>
    <property type="match status" value="1"/>
</dbReference>
<dbReference type="InterPro" id="IPR025201">
    <property type="entry name" value="KdpD_TM"/>
</dbReference>
<dbReference type="Gene3D" id="3.30.565.10">
    <property type="entry name" value="Histidine kinase-like ATPase, C-terminal domain"/>
    <property type="match status" value="1"/>
</dbReference>
<comment type="subcellular location">
    <subcellularLocation>
        <location evidence="2">Membrane</location>
        <topology evidence="2">Multi-pass membrane protein</topology>
    </subcellularLocation>
</comment>
<dbReference type="SMART" id="SM00065">
    <property type="entry name" value="GAF"/>
    <property type="match status" value="1"/>
</dbReference>
<evidence type="ECO:0000256" key="14">
    <source>
        <dbReference type="SAM" id="Phobius"/>
    </source>
</evidence>
<keyword evidence="10 14" id="KW-1133">Transmembrane helix</keyword>
<keyword evidence="11" id="KW-0902">Two-component regulatory system</keyword>
<feature type="transmembrane region" description="Helical" evidence="14">
    <location>
        <begin position="12"/>
        <end position="34"/>
    </location>
</feature>
<dbReference type="GO" id="GO:0046983">
    <property type="term" value="F:protein dimerization activity"/>
    <property type="evidence" value="ECO:0007669"/>
    <property type="project" value="InterPro"/>
</dbReference>
<protein>
    <recommendedName>
        <fullName evidence="3">histidine kinase</fullName>
        <ecNumber evidence="3">2.7.13.3</ecNumber>
    </recommendedName>
</protein>
<reference evidence="16 19" key="2">
    <citation type="journal article" date="2019" name="Emerg. Microbes Infect.">
        <title>Comprehensive subspecies identification of 175 nontuberculous mycobacteria species based on 7547 genomic profiles.</title>
        <authorList>
            <person name="Matsumoto Y."/>
            <person name="Kinjo T."/>
            <person name="Motooka D."/>
            <person name="Nabeya D."/>
            <person name="Jung N."/>
            <person name="Uechi K."/>
            <person name="Horii T."/>
            <person name="Iida T."/>
            <person name="Fujita J."/>
            <person name="Nakamura S."/>
        </authorList>
    </citation>
    <scope>NUCLEOTIDE SEQUENCE [LARGE SCALE GENOMIC DNA]</scope>
    <source>
        <strain evidence="16 19">JCM 6377</strain>
    </source>
</reference>
<comment type="caution">
    <text evidence="17">The sequence shown here is derived from an EMBL/GenBank/DDBJ whole genome shotgun (WGS) entry which is preliminary data.</text>
</comment>
<dbReference type="SUPFAM" id="SSF55874">
    <property type="entry name" value="ATPase domain of HSP90 chaperone/DNA topoisomerase II/histidine kinase"/>
    <property type="match status" value="1"/>
</dbReference>
<evidence type="ECO:0000256" key="7">
    <source>
        <dbReference type="ARBA" id="ARBA00022741"/>
    </source>
</evidence>
<evidence type="ECO:0000256" key="13">
    <source>
        <dbReference type="SAM" id="Coils"/>
    </source>
</evidence>
<feature type="domain" description="GAF" evidence="15">
    <location>
        <begin position="155"/>
        <end position="297"/>
    </location>
</feature>
<reference evidence="16" key="3">
    <citation type="submission" date="2020-02" db="EMBL/GenBank/DDBJ databases">
        <authorList>
            <person name="Matsumoto Y."/>
            <person name="Motooka D."/>
            <person name="Nakamura S."/>
        </authorList>
    </citation>
    <scope>NUCLEOTIDE SEQUENCE</scope>
    <source>
        <strain evidence="16">JCM 6377</strain>
    </source>
</reference>
<comment type="catalytic activity">
    <reaction evidence="1">
        <text>ATP + protein L-histidine = ADP + protein N-phospho-L-histidine.</text>
        <dbReference type="EC" id="2.7.13.3"/>
    </reaction>
</comment>
<evidence type="ECO:0000256" key="5">
    <source>
        <dbReference type="ARBA" id="ARBA00022679"/>
    </source>
</evidence>
<feature type="transmembrane region" description="Helical" evidence="14">
    <location>
        <begin position="46"/>
        <end position="72"/>
    </location>
</feature>
<dbReference type="Pfam" id="PF02518">
    <property type="entry name" value="HATPase_c"/>
    <property type="match status" value="1"/>
</dbReference>
<evidence type="ECO:0000256" key="4">
    <source>
        <dbReference type="ARBA" id="ARBA00022553"/>
    </source>
</evidence>
<dbReference type="Pfam" id="PF13493">
    <property type="entry name" value="DUF4118"/>
    <property type="match status" value="1"/>
</dbReference>
<gene>
    <name evidence="17" type="ORF">CQY20_27315</name>
    <name evidence="16" type="ORF">MAGR_22980</name>
</gene>
<evidence type="ECO:0000256" key="12">
    <source>
        <dbReference type="ARBA" id="ARBA00023136"/>
    </source>
</evidence>
<reference evidence="17 18" key="1">
    <citation type="submission" date="2017-10" db="EMBL/GenBank/DDBJ databases">
        <title>The new phylogeny of genus Mycobacterium.</title>
        <authorList>
            <person name="Tortoli E."/>
            <person name="Trovato A."/>
            <person name="Cirillo D.M."/>
        </authorList>
    </citation>
    <scope>NUCLEOTIDE SEQUENCE [LARGE SCALE GENOMIC DNA]</scope>
    <source>
        <strain evidence="17 18">CCUG37673</strain>
    </source>
</reference>
<dbReference type="Gene3D" id="1.20.5.1930">
    <property type="match status" value="1"/>
</dbReference>
<dbReference type="Pfam" id="PF13185">
    <property type="entry name" value="GAF_2"/>
    <property type="match status" value="1"/>
</dbReference>
<sequence length="501" mass="52715">MVSWVLRPKSPPLWLGIAVAAVLITLETVLVSVLERLAPGGAFGALFLLGVLVVSAGWGFGLALTTTVVSAAVYMSFHLGHDGFVPTEKQDWAAIVIFVPVALLANLLVGQARLRAAEAELRRREAEQSREELRVLAEQQAALRRVATLVAEASSPAEVFAAVAEELAAQLGLPHSALVRFEPDGHLLLIGYHDEPRAMHLSDRFPLGHGGVAKEVYLTGRPARMDPGGPRGARAAELGLNSVVGVPIVVHGRIWGAALVGTRENRALPPDTAARVADFTDLVATAIANAQARSELAASRARIVTAADSARRRLERNLHDGAQQRLLSLGLELRAAEATLRATDNPVADQLSQIVGGLTNVSEELREISRGLHPAVLSKGGLGPALKAVARRSAVPVELNLSLTGRLPEPVEAAAYYVVAESLTNVARHAHASEVTVSASVDDTRLRMTIRDDGDGGADPTNGSGLIGLIDRVEAIGGRIDLSSPPGEGTTLDVTIPLEAA</sequence>
<dbReference type="InterPro" id="IPR050482">
    <property type="entry name" value="Sensor_HK_TwoCompSys"/>
</dbReference>
<evidence type="ECO:0000313" key="19">
    <source>
        <dbReference type="Proteomes" id="UP000465302"/>
    </source>
</evidence>
<keyword evidence="18" id="KW-1185">Reference proteome</keyword>
<dbReference type="SUPFAM" id="SSF55781">
    <property type="entry name" value="GAF domain-like"/>
    <property type="match status" value="1"/>
</dbReference>
<evidence type="ECO:0000256" key="3">
    <source>
        <dbReference type="ARBA" id="ARBA00012438"/>
    </source>
</evidence>